<keyword evidence="2" id="KW-1185">Reference proteome</keyword>
<dbReference type="KEGG" id="ceh:CEW89_17915"/>
<dbReference type="AlphaFoldDB" id="A0A291GGH7"/>
<sequence length="98" mass="10657">MVANYIKGDGAEILGAFEAAGLGRDALGELIGQIEANAEALAFNELSPEDFEYLTWASEANPEIRELIALQGWKASRGTASMSWPEFARRVRAKLSRA</sequence>
<accession>A0A291GGH7</accession>
<name>A0A291GGH7_9RHOB</name>
<evidence type="ECO:0000313" key="2">
    <source>
        <dbReference type="Proteomes" id="UP000217935"/>
    </source>
</evidence>
<evidence type="ECO:0000313" key="1">
    <source>
        <dbReference type="EMBL" id="ATG49287.1"/>
    </source>
</evidence>
<organism evidence="1 2">
    <name type="scientific">Celeribacter ethanolicus</name>
    <dbReference type="NCBI Taxonomy" id="1758178"/>
    <lineage>
        <taxon>Bacteria</taxon>
        <taxon>Pseudomonadati</taxon>
        <taxon>Pseudomonadota</taxon>
        <taxon>Alphaproteobacteria</taxon>
        <taxon>Rhodobacterales</taxon>
        <taxon>Roseobacteraceae</taxon>
        <taxon>Celeribacter</taxon>
    </lineage>
</organism>
<reference evidence="1 2" key="1">
    <citation type="submission" date="2017-06" db="EMBL/GenBank/DDBJ databases">
        <title>Celeribacter sp. TSPH2 complete genome sequence.</title>
        <authorList>
            <person name="Woo J.-H."/>
            <person name="Kim H.-S."/>
        </authorList>
    </citation>
    <scope>NUCLEOTIDE SEQUENCE [LARGE SCALE GENOMIC DNA]</scope>
    <source>
        <strain evidence="1 2">TSPH2</strain>
    </source>
</reference>
<protein>
    <submittedName>
        <fullName evidence="1">Uncharacterized protein</fullName>
    </submittedName>
</protein>
<gene>
    <name evidence="1" type="ORF">CEW89_17915</name>
</gene>
<dbReference type="EMBL" id="CP022196">
    <property type="protein sequence ID" value="ATG49287.1"/>
    <property type="molecule type" value="Genomic_DNA"/>
</dbReference>
<dbReference type="Proteomes" id="UP000217935">
    <property type="component" value="Chromosome"/>
</dbReference>
<proteinExistence type="predicted"/>